<keyword evidence="3" id="KW-1185">Reference proteome</keyword>
<accession>A0A6G1IUB1</accession>
<evidence type="ECO:0000256" key="1">
    <source>
        <dbReference type="SAM" id="SignalP"/>
    </source>
</evidence>
<name>A0A6G1IUB1_9PLEO</name>
<feature type="chain" id="PRO_5026215921" evidence="1">
    <location>
        <begin position="31"/>
        <end position="144"/>
    </location>
</feature>
<feature type="signal peptide" evidence="1">
    <location>
        <begin position="1"/>
        <end position="30"/>
    </location>
</feature>
<evidence type="ECO:0000313" key="3">
    <source>
        <dbReference type="Proteomes" id="UP000799291"/>
    </source>
</evidence>
<protein>
    <submittedName>
        <fullName evidence="2">Uncharacterized protein</fullName>
    </submittedName>
</protein>
<proteinExistence type="predicted"/>
<reference evidence="2" key="1">
    <citation type="journal article" date="2020" name="Stud. Mycol.">
        <title>101 Dothideomycetes genomes: a test case for predicting lifestyles and emergence of pathogens.</title>
        <authorList>
            <person name="Haridas S."/>
            <person name="Albert R."/>
            <person name="Binder M."/>
            <person name="Bloem J."/>
            <person name="Labutti K."/>
            <person name="Salamov A."/>
            <person name="Andreopoulos B."/>
            <person name="Baker S."/>
            <person name="Barry K."/>
            <person name="Bills G."/>
            <person name="Bluhm B."/>
            <person name="Cannon C."/>
            <person name="Castanera R."/>
            <person name="Culley D."/>
            <person name="Daum C."/>
            <person name="Ezra D."/>
            <person name="Gonzalez J."/>
            <person name="Henrissat B."/>
            <person name="Kuo A."/>
            <person name="Liang C."/>
            <person name="Lipzen A."/>
            <person name="Lutzoni F."/>
            <person name="Magnuson J."/>
            <person name="Mondo S."/>
            <person name="Nolan M."/>
            <person name="Ohm R."/>
            <person name="Pangilinan J."/>
            <person name="Park H.-J."/>
            <person name="Ramirez L."/>
            <person name="Alfaro M."/>
            <person name="Sun H."/>
            <person name="Tritt A."/>
            <person name="Yoshinaga Y."/>
            <person name="Zwiers L.-H."/>
            <person name="Turgeon B."/>
            <person name="Goodwin S."/>
            <person name="Spatafora J."/>
            <person name="Crous P."/>
            <person name="Grigoriev I."/>
        </authorList>
    </citation>
    <scope>NUCLEOTIDE SEQUENCE</scope>
    <source>
        <strain evidence="2">CBS 122367</strain>
    </source>
</reference>
<dbReference type="Proteomes" id="UP000799291">
    <property type="component" value="Unassembled WGS sequence"/>
</dbReference>
<dbReference type="AlphaFoldDB" id="A0A6G1IUB1"/>
<organism evidence="2 3">
    <name type="scientific">Lentithecium fluviatile CBS 122367</name>
    <dbReference type="NCBI Taxonomy" id="1168545"/>
    <lineage>
        <taxon>Eukaryota</taxon>
        <taxon>Fungi</taxon>
        <taxon>Dikarya</taxon>
        <taxon>Ascomycota</taxon>
        <taxon>Pezizomycotina</taxon>
        <taxon>Dothideomycetes</taxon>
        <taxon>Pleosporomycetidae</taxon>
        <taxon>Pleosporales</taxon>
        <taxon>Massarineae</taxon>
        <taxon>Lentitheciaceae</taxon>
        <taxon>Lentithecium</taxon>
    </lineage>
</organism>
<evidence type="ECO:0000313" key="2">
    <source>
        <dbReference type="EMBL" id="KAF2681543.1"/>
    </source>
</evidence>
<dbReference type="EMBL" id="MU005591">
    <property type="protein sequence ID" value="KAF2681543.1"/>
    <property type="molecule type" value="Genomic_DNA"/>
</dbReference>
<sequence>MTSFWLFLAPYAYLCHLALLPNYMYSSVMARPSANPSHACPRLLRPATPLNLRARTIIIGHRGSSNGSSHPHKDQASSPAGLRAIYVHFPARRRRSAIQADSCTACWQSRNARQRYGWEEALCQLKYILWPSLLNFMHVSWFSV</sequence>
<keyword evidence="1" id="KW-0732">Signal</keyword>
<gene>
    <name evidence="2" type="ORF">K458DRAFT_81945</name>
</gene>